<evidence type="ECO:0000313" key="2">
    <source>
        <dbReference type="EMBL" id="KRG47560.1"/>
    </source>
</evidence>
<dbReference type="PROSITE" id="PS51257">
    <property type="entry name" value="PROKAR_LIPOPROTEIN"/>
    <property type="match status" value="1"/>
</dbReference>
<dbReference type="AlphaFoldDB" id="A0A0R0B335"/>
<dbReference type="EMBL" id="LLXV01000077">
    <property type="protein sequence ID" value="KRG47560.1"/>
    <property type="molecule type" value="Genomic_DNA"/>
</dbReference>
<proteinExistence type="predicted"/>
<dbReference type="OrthoDB" id="7926124at2"/>
<gene>
    <name evidence="2" type="ORF">ARC23_03075</name>
</gene>
<comment type="caution">
    <text evidence="2">The sequence shown here is derived from an EMBL/GenBank/DDBJ whole genome shotgun (WGS) entry which is preliminary data.</text>
</comment>
<dbReference type="Proteomes" id="UP000051757">
    <property type="component" value="Unassembled WGS sequence"/>
</dbReference>
<feature type="chain" id="PRO_5006391745" description="DUF1795 domain-containing protein" evidence="1">
    <location>
        <begin position="28"/>
        <end position="320"/>
    </location>
</feature>
<accession>A0A0R0B335</accession>
<sequence length="320" mass="33811">MLTHFRSLVRAALLLLQALLLAGCSQASQPSMAVPGSVVSLSPPPGFAPAPNFSGFVSDDGRASILVAELPAEASSTVSGLFVDEPAARSRFASQGVQVDRLESLSVEGRTIPVVIGSQVAHGYTFEKWMALFSGSPTVMITVQAPRDHALTHRQAMQALATVTLRPQATLEQKIAAMPFSVEPASPFRLLDTLSGSAVALTAGELDTDPDGLQPLVIVASQLSLPFASDDPEKVSDQLIAGTVRIQGGAITSREIVPFGGIAGHRVDGVTPDGRHYRHYLALWPGERFVRLVAILPADSSKEVEDAVDATASSVRFREP</sequence>
<protein>
    <recommendedName>
        <fullName evidence="4">DUF1795 domain-containing protein</fullName>
    </recommendedName>
</protein>
<reference evidence="2 3" key="1">
    <citation type="journal article" date="2016" name="Front. Microbiol.">
        <title>Genome Sequence of Type Strains of Genus Stenotrophomonas.</title>
        <authorList>
            <person name="Patil P.P."/>
            <person name="Midha S."/>
            <person name="Kumar S."/>
            <person name="Patil P.B."/>
        </authorList>
    </citation>
    <scope>NUCLEOTIDE SEQUENCE [LARGE SCALE GENOMIC DNA]</scope>
    <source>
        <strain evidence="2 3">LMG 978</strain>
    </source>
</reference>
<feature type="signal peptide" evidence="1">
    <location>
        <begin position="1"/>
        <end position="27"/>
    </location>
</feature>
<keyword evidence="3" id="KW-1185">Reference proteome</keyword>
<evidence type="ECO:0000256" key="1">
    <source>
        <dbReference type="SAM" id="SignalP"/>
    </source>
</evidence>
<evidence type="ECO:0000313" key="3">
    <source>
        <dbReference type="Proteomes" id="UP000051757"/>
    </source>
</evidence>
<name>A0A0R0B335_9GAMM</name>
<organism evidence="2 3">
    <name type="scientific">Stenotrophomonas beteli</name>
    <dbReference type="NCBI Taxonomy" id="3384461"/>
    <lineage>
        <taxon>Bacteria</taxon>
        <taxon>Pseudomonadati</taxon>
        <taxon>Pseudomonadota</taxon>
        <taxon>Gammaproteobacteria</taxon>
        <taxon>Lysobacterales</taxon>
        <taxon>Lysobacteraceae</taxon>
        <taxon>Stenotrophomonas</taxon>
        <taxon>Stenotrophomonas maltophilia group</taxon>
    </lineage>
</organism>
<keyword evidence="1" id="KW-0732">Signal</keyword>
<evidence type="ECO:0008006" key="4">
    <source>
        <dbReference type="Google" id="ProtNLM"/>
    </source>
</evidence>